<comment type="caution">
    <text evidence="3">The sequence shown here is derived from an EMBL/GenBank/DDBJ whole genome shotgun (WGS) entry which is preliminary data.</text>
</comment>
<accession>A0A923KNA1</accession>
<reference evidence="3" key="1">
    <citation type="submission" date="2020-08" db="EMBL/GenBank/DDBJ databases">
        <title>Novel species isolated from subtropical streams in China.</title>
        <authorList>
            <person name="Lu H."/>
        </authorList>
    </citation>
    <scope>NUCLEOTIDE SEQUENCE</scope>
    <source>
        <strain evidence="3">LX22W</strain>
    </source>
</reference>
<dbReference type="InterPro" id="IPR015424">
    <property type="entry name" value="PyrdxlP-dep_Trfase"/>
</dbReference>
<dbReference type="InterPro" id="IPR011340">
    <property type="entry name" value="Cys_dSase-rel"/>
</dbReference>
<dbReference type="InterPro" id="IPR015421">
    <property type="entry name" value="PyrdxlP-dep_Trfase_major"/>
</dbReference>
<name>A0A923KNA1_9BURK</name>
<dbReference type="Gene3D" id="3.90.1150.10">
    <property type="entry name" value="Aspartate Aminotransferase, domain 1"/>
    <property type="match status" value="1"/>
</dbReference>
<dbReference type="SUPFAM" id="SSF53383">
    <property type="entry name" value="PLP-dependent transferases"/>
    <property type="match status" value="1"/>
</dbReference>
<dbReference type="RefSeq" id="WP_186915060.1">
    <property type="nucleotide sequence ID" value="NZ_JACOFZ010000001.1"/>
</dbReference>
<dbReference type="InterPro" id="IPR015422">
    <property type="entry name" value="PyrdxlP-dep_Trfase_small"/>
</dbReference>
<organism evidence="3 4">
    <name type="scientific">Undibacterium nitidum</name>
    <dbReference type="NCBI Taxonomy" id="2762298"/>
    <lineage>
        <taxon>Bacteria</taxon>
        <taxon>Pseudomonadati</taxon>
        <taxon>Pseudomonadota</taxon>
        <taxon>Betaproteobacteria</taxon>
        <taxon>Burkholderiales</taxon>
        <taxon>Oxalobacteraceae</taxon>
        <taxon>Undibacterium</taxon>
    </lineage>
</organism>
<protein>
    <submittedName>
        <fullName evidence="3">Cysteine desulfurase-like protein</fullName>
    </submittedName>
</protein>
<gene>
    <name evidence="3" type="ORF">H8K36_03510</name>
</gene>
<keyword evidence="1" id="KW-0663">Pyridoxal phosphate</keyword>
<sequence>MKLSELELQTVRSEFPVFAQHNPTLFLDNAGGSQVLGRVANRISTYLLTTSVQLGASYSTSQQASERVLQARRDVAELINAPDDREVVMGGSTTGLMFLLIQAIMPSIQAGDEVIITNTDHEANIGAWKRLQAAGAIIKVWEVNPNNMLLELSSLQQLLNSRTKWVAMTHASNVLGTINPVAEVARVAHAVGARLCVDGVAYAPHRLVDVQASGADIYVFSFYKVFGPHYAVLWGHFELLEKLAGLNHFFIGSENLPYKLQPGNVNFELSYGCAGIREYLIAIGESFGGKGSTRELMQHAFDRFEAHENSLAEQLLSFLRSRPQVRIIGLSEVAQDACKRVPTISFVVEGKDSESIVHHIDQYGIGIRYGDFYAKHLIHALDVEKHGGVVRVSIAHYNSSQEIDRLIEHLSEII</sequence>
<proteinExistence type="predicted"/>
<feature type="domain" description="Aminotransferase class V" evidence="2">
    <location>
        <begin position="26"/>
        <end position="406"/>
    </location>
</feature>
<dbReference type="Gene3D" id="3.40.640.10">
    <property type="entry name" value="Type I PLP-dependent aspartate aminotransferase-like (Major domain)"/>
    <property type="match status" value="1"/>
</dbReference>
<dbReference type="EMBL" id="JACOFZ010000001">
    <property type="protein sequence ID" value="MBC3880428.1"/>
    <property type="molecule type" value="Genomic_DNA"/>
</dbReference>
<evidence type="ECO:0000313" key="3">
    <source>
        <dbReference type="EMBL" id="MBC3880428.1"/>
    </source>
</evidence>
<dbReference type="PANTHER" id="PTHR43586">
    <property type="entry name" value="CYSTEINE DESULFURASE"/>
    <property type="match status" value="1"/>
</dbReference>
<keyword evidence="4" id="KW-1185">Reference proteome</keyword>
<evidence type="ECO:0000259" key="2">
    <source>
        <dbReference type="Pfam" id="PF00266"/>
    </source>
</evidence>
<dbReference type="AlphaFoldDB" id="A0A923KNA1"/>
<dbReference type="PANTHER" id="PTHR43586:SF21">
    <property type="entry name" value="PYRIDOXAL PHOSPHATE (PLP)-DEPENDENT ASPARTATE AMINOTRANSFERASE SUPERFAMILY"/>
    <property type="match status" value="1"/>
</dbReference>
<evidence type="ECO:0000256" key="1">
    <source>
        <dbReference type="ARBA" id="ARBA00022898"/>
    </source>
</evidence>
<dbReference type="Pfam" id="PF00266">
    <property type="entry name" value="Aminotran_5"/>
    <property type="match status" value="1"/>
</dbReference>
<dbReference type="NCBIfam" id="TIGR01976">
    <property type="entry name" value="am_tr_V_VC1184"/>
    <property type="match status" value="1"/>
</dbReference>
<evidence type="ECO:0000313" key="4">
    <source>
        <dbReference type="Proteomes" id="UP000627446"/>
    </source>
</evidence>
<dbReference type="Proteomes" id="UP000627446">
    <property type="component" value="Unassembled WGS sequence"/>
</dbReference>
<dbReference type="InterPro" id="IPR000192">
    <property type="entry name" value="Aminotrans_V_dom"/>
</dbReference>